<name>A0A8J3KT36_9ACTN</name>
<sequence length="181" mass="19411">MPRMRDEDLLRQIQDEQWLAELLARFDFDLRRAENGPVEAVRLADGGALEMIAGDASGGAFLLAGAPADNRPVVYAGSEGEGGLIAADLRTALALVVGLPSLHDATSMPYGDGAALREWLAFADDEIREDWPELDDDRARLRDALGLPEAAGLLAGLHAAAADERYLPVSDRGDVYEPLTS</sequence>
<gene>
    <name evidence="1" type="ORF">Cco03nite_52770</name>
</gene>
<comment type="caution">
    <text evidence="1">The sequence shown here is derived from an EMBL/GenBank/DDBJ whole genome shotgun (WGS) entry which is preliminary data.</text>
</comment>
<protein>
    <submittedName>
        <fullName evidence="1">Uncharacterized protein</fullName>
    </submittedName>
</protein>
<accession>A0A8J3KT36</accession>
<dbReference type="Proteomes" id="UP000630887">
    <property type="component" value="Unassembled WGS sequence"/>
</dbReference>
<keyword evidence="2" id="KW-1185">Reference proteome</keyword>
<organism evidence="1 2">
    <name type="scientific">Catellatospora coxensis</name>
    <dbReference type="NCBI Taxonomy" id="310354"/>
    <lineage>
        <taxon>Bacteria</taxon>
        <taxon>Bacillati</taxon>
        <taxon>Actinomycetota</taxon>
        <taxon>Actinomycetes</taxon>
        <taxon>Micromonosporales</taxon>
        <taxon>Micromonosporaceae</taxon>
        <taxon>Catellatospora</taxon>
    </lineage>
</organism>
<evidence type="ECO:0000313" key="1">
    <source>
        <dbReference type="EMBL" id="GIG08577.1"/>
    </source>
</evidence>
<dbReference type="EMBL" id="BONI01000049">
    <property type="protein sequence ID" value="GIG08577.1"/>
    <property type="molecule type" value="Genomic_DNA"/>
</dbReference>
<evidence type="ECO:0000313" key="2">
    <source>
        <dbReference type="Proteomes" id="UP000630887"/>
    </source>
</evidence>
<reference evidence="1 2" key="1">
    <citation type="submission" date="2021-01" db="EMBL/GenBank/DDBJ databases">
        <title>Whole genome shotgun sequence of Catellatospora coxensis NBRC 107359.</title>
        <authorList>
            <person name="Komaki H."/>
            <person name="Tamura T."/>
        </authorList>
    </citation>
    <scope>NUCLEOTIDE SEQUENCE [LARGE SCALE GENOMIC DNA]</scope>
    <source>
        <strain evidence="1 2">NBRC 107359</strain>
    </source>
</reference>
<proteinExistence type="predicted"/>
<dbReference type="AlphaFoldDB" id="A0A8J3KT36"/>